<evidence type="ECO:0000313" key="9">
    <source>
        <dbReference type="EMBL" id="UTO55539.1"/>
    </source>
</evidence>
<feature type="transmembrane region" description="Helical" evidence="8">
    <location>
        <begin position="195"/>
        <end position="215"/>
    </location>
</feature>
<dbReference type="Gene3D" id="1.20.1740.10">
    <property type="entry name" value="Amino acid/polyamine transporter I"/>
    <property type="match status" value="1"/>
</dbReference>
<dbReference type="PANTHER" id="PTHR30330:SF3">
    <property type="entry name" value="TRANSCRIPTIONAL REGULATOR, LRP FAMILY"/>
    <property type="match status" value="1"/>
</dbReference>
<feature type="transmembrane region" description="Helical" evidence="8">
    <location>
        <begin position="344"/>
        <end position="366"/>
    </location>
</feature>
<feature type="transmembrane region" description="Helical" evidence="8">
    <location>
        <begin position="6"/>
        <end position="25"/>
    </location>
</feature>
<feature type="transmembrane region" description="Helical" evidence="8">
    <location>
        <begin position="411"/>
        <end position="427"/>
    </location>
</feature>
<dbReference type="InterPro" id="IPR001463">
    <property type="entry name" value="Na/Ala_symport"/>
</dbReference>
<feature type="transmembrane region" description="Helical" evidence="8">
    <location>
        <begin position="387"/>
        <end position="405"/>
    </location>
</feature>
<keyword evidence="3" id="KW-0813">Transport</keyword>
<accession>A0A9Q9BZL6</accession>
<protein>
    <submittedName>
        <fullName evidence="9">Alanine:cation symporter family protein</fullName>
    </submittedName>
</protein>
<feature type="transmembrane region" description="Helical" evidence="8">
    <location>
        <begin position="134"/>
        <end position="153"/>
    </location>
</feature>
<keyword evidence="4" id="KW-1003">Cell membrane</keyword>
<evidence type="ECO:0000256" key="3">
    <source>
        <dbReference type="ARBA" id="ARBA00022448"/>
    </source>
</evidence>
<dbReference type="AlphaFoldDB" id="A0A9Q9BZL6"/>
<feature type="transmembrane region" description="Helical" evidence="8">
    <location>
        <begin position="83"/>
        <end position="107"/>
    </location>
</feature>
<keyword evidence="6 8" id="KW-1133">Transmembrane helix</keyword>
<evidence type="ECO:0000256" key="6">
    <source>
        <dbReference type="ARBA" id="ARBA00022989"/>
    </source>
</evidence>
<gene>
    <name evidence="9" type="ORF">LUA82_00365</name>
</gene>
<feature type="transmembrane region" description="Helical" evidence="8">
    <location>
        <begin position="235"/>
        <end position="254"/>
    </location>
</feature>
<name>A0A9Q9BZL6_9RICK</name>
<comment type="subcellular location">
    <subcellularLocation>
        <location evidence="1">Cell membrane</location>
        <topology evidence="1">Multi-pass membrane protein</topology>
    </subcellularLocation>
</comment>
<dbReference type="Pfam" id="PF01235">
    <property type="entry name" value="Na_Ala_symp"/>
    <property type="match status" value="1"/>
</dbReference>
<comment type="similarity">
    <text evidence="2">Belongs to the alanine or glycine:cation symporter (AGCS) (TC 2.A.25) family.</text>
</comment>
<dbReference type="EMBL" id="CP089286">
    <property type="protein sequence ID" value="UTO55539.1"/>
    <property type="molecule type" value="Genomic_DNA"/>
</dbReference>
<evidence type="ECO:0000256" key="1">
    <source>
        <dbReference type="ARBA" id="ARBA00004651"/>
    </source>
</evidence>
<evidence type="ECO:0000256" key="4">
    <source>
        <dbReference type="ARBA" id="ARBA00022475"/>
    </source>
</evidence>
<evidence type="ECO:0000256" key="8">
    <source>
        <dbReference type="SAM" id="Phobius"/>
    </source>
</evidence>
<feature type="transmembrane region" description="Helical" evidence="8">
    <location>
        <begin position="54"/>
        <end position="77"/>
    </location>
</feature>
<keyword evidence="7 8" id="KW-0472">Membrane</keyword>
<dbReference type="PANTHER" id="PTHR30330">
    <property type="entry name" value="AGSS FAMILY TRANSPORTER, SODIUM-ALANINE"/>
    <property type="match status" value="1"/>
</dbReference>
<dbReference type="Proteomes" id="UP001059822">
    <property type="component" value="Chromosome"/>
</dbReference>
<feature type="transmembrane region" description="Helical" evidence="8">
    <location>
        <begin position="295"/>
        <end position="321"/>
    </location>
</feature>
<evidence type="ECO:0000256" key="2">
    <source>
        <dbReference type="ARBA" id="ARBA00009261"/>
    </source>
</evidence>
<evidence type="ECO:0000256" key="5">
    <source>
        <dbReference type="ARBA" id="ARBA00022692"/>
    </source>
</evidence>
<dbReference type="RefSeq" id="WP_254815634.1">
    <property type="nucleotide sequence ID" value="NZ_CP089286.1"/>
</dbReference>
<dbReference type="PRINTS" id="PR00175">
    <property type="entry name" value="NAALASMPORT"/>
</dbReference>
<keyword evidence="5 8" id="KW-0812">Transmembrane</keyword>
<organism evidence="9 10">
    <name type="scientific">Neoehrlichia mikurensis</name>
    <dbReference type="NCBI Taxonomy" id="89586"/>
    <lineage>
        <taxon>Bacteria</taxon>
        <taxon>Pseudomonadati</taxon>
        <taxon>Pseudomonadota</taxon>
        <taxon>Alphaproteobacteria</taxon>
        <taxon>Rickettsiales</taxon>
        <taxon>Anaplasmataceae</taxon>
        <taxon>Candidatus Neoehrlichia</taxon>
    </lineage>
</organism>
<evidence type="ECO:0000256" key="7">
    <source>
        <dbReference type="ARBA" id="ARBA00023136"/>
    </source>
</evidence>
<dbReference type="GO" id="GO:0005283">
    <property type="term" value="F:amino acid:sodium symporter activity"/>
    <property type="evidence" value="ECO:0007669"/>
    <property type="project" value="InterPro"/>
</dbReference>
<dbReference type="GO" id="GO:0005886">
    <property type="term" value="C:plasma membrane"/>
    <property type="evidence" value="ECO:0007669"/>
    <property type="project" value="UniProtKB-SubCell"/>
</dbReference>
<reference evidence="9" key="1">
    <citation type="journal article" date="2022" name="Microorganisms">
        <title>Assembly and Comparison of Ca. Neoehrlichia mikurensis Genomes.</title>
        <authorList>
            <person name="Azagi T."/>
            <person name="Dirks R.P."/>
            <person name="Yebra-Pimentel E.S."/>
            <person name="Schaap P.J."/>
            <person name="Koehorst J.J."/>
            <person name="Esser H.J."/>
            <person name="Sprong H."/>
        </authorList>
    </citation>
    <scope>NUCLEOTIDE SEQUENCE</scope>
    <source>
        <strain evidence="9">18-2837</strain>
    </source>
</reference>
<evidence type="ECO:0000313" key="10">
    <source>
        <dbReference type="Proteomes" id="UP001059822"/>
    </source>
</evidence>
<proteinExistence type="inferred from homology"/>
<feature type="transmembrane region" description="Helical" evidence="8">
    <location>
        <begin position="165"/>
        <end position="183"/>
    </location>
</feature>
<sequence length="441" mass="49411">MYSLSLMLFVPATILLIVSGLYLSIKSKWMQIFKLPLAISLIFKKSNNSKFSSIAALCTVIGGNLGVGNISGTAIAIKSGGPGFILWMIIVIVITSIIKYVTCYLSISTKVQQNGKVFGGPVVYLQHAFKSQKASLVFAVIMIICSFTIGNLVQVNSLSIPMHLINKPPIIIGLLMVGIFLMLTTLQIKSITKIISSLVPVMTISYILLSIIVLYKFNHNIIPSFKLIFENFISWHSITFGTISAFIIETFHIIQVGTFRGIFATDIGLGLEGTVHASVEHNKQDKISFNRQQSLIALISPFIVVLITFITTMILLVTNVWYDTNLESTNMCIAAFKTALHSQYINYILITIMFCFSFTTIFTWFFCSKNIILYTFKNNHYIKLWTIFFIAIIPIGSICRVQFLWDIADLAISLTIIMNTIGILMLIHKYKDIFAHTDILK</sequence>